<gene>
    <name evidence="1" type="ORF">SAMN05216438_11311</name>
</gene>
<sequence>MLFRSLKKDYTTVQTGYSKTGISFSNNRLIFSGDYVDARKAIKHSDIFSIIHLLSSDLAAIDFDSKRKQVAKILQLPNGICNGYSFWQSIFAQLLLSGNAYARIYGDSFTGRMDTLEYLSPSQVTVNKDSQNTSLWYDITFPDTERPEEKAVPASQILHFRICSTDGMVGNSPLVSLTSELKLQDSNTKFTLDAFMNALNIKGILEIQRTDISDKAQQALKKQFMEALKEDGVGIVDQLSKYHPIELSQDLAKFLRATDWTSEQIAKVYGIPKDYLGSESEHSNIEMVSNLYMTTLARYIRPVISELQNKLSDDIQPSIRHVLDMDGQQLENRIANLVQKSVITPAVAQEILLTSNGDLLTQEVLEKVRGQGYEVVPTILNKTLKGGENNGKRTSNESNPA</sequence>
<dbReference type="Pfam" id="PF04860">
    <property type="entry name" value="Phage_portal"/>
    <property type="match status" value="1"/>
</dbReference>
<accession>A0A1I4I4M5</accession>
<dbReference type="InterPro" id="IPR006944">
    <property type="entry name" value="Phage/GTA_portal"/>
</dbReference>
<dbReference type="AlphaFoldDB" id="A0A1I4I4M5"/>
<organism evidence="1 2">
    <name type="scientific">Lactococcus garvieae</name>
    <dbReference type="NCBI Taxonomy" id="1363"/>
    <lineage>
        <taxon>Bacteria</taxon>
        <taxon>Bacillati</taxon>
        <taxon>Bacillota</taxon>
        <taxon>Bacilli</taxon>
        <taxon>Lactobacillales</taxon>
        <taxon>Streptococcaceae</taxon>
        <taxon>Lactococcus</taxon>
    </lineage>
</organism>
<dbReference type="Proteomes" id="UP000181969">
    <property type="component" value="Unassembled WGS sequence"/>
</dbReference>
<reference evidence="1 2" key="1">
    <citation type="submission" date="2016-10" db="EMBL/GenBank/DDBJ databases">
        <authorList>
            <person name="de Groot N.N."/>
        </authorList>
    </citation>
    <scope>NUCLEOTIDE SEQUENCE [LARGE SCALE GENOMIC DNA]</scope>
    <source>
        <strain evidence="1 2">M79</strain>
    </source>
</reference>
<dbReference type="OrthoDB" id="2243334at2"/>
<name>A0A1I4I4M5_9LACT</name>
<protein>
    <submittedName>
        <fullName evidence="1">Phage portal protein, HK97 family</fullName>
    </submittedName>
</protein>
<evidence type="ECO:0000313" key="2">
    <source>
        <dbReference type="Proteomes" id="UP000181969"/>
    </source>
</evidence>
<proteinExistence type="predicted"/>
<dbReference type="EMBL" id="FOTJ01000013">
    <property type="protein sequence ID" value="SFL49392.1"/>
    <property type="molecule type" value="Genomic_DNA"/>
</dbReference>
<dbReference type="InterPro" id="IPR006427">
    <property type="entry name" value="Portal_HK97"/>
</dbReference>
<dbReference type="RefSeq" id="WP_074751627.1">
    <property type="nucleotide sequence ID" value="NZ_FOTJ01000013.1"/>
</dbReference>
<evidence type="ECO:0000313" key="1">
    <source>
        <dbReference type="EMBL" id="SFL49392.1"/>
    </source>
</evidence>
<dbReference type="NCBIfam" id="TIGR01537">
    <property type="entry name" value="portal_HK97"/>
    <property type="match status" value="1"/>
</dbReference>